<dbReference type="PANTHER" id="PTHR46210:SF1">
    <property type="entry name" value="FHA DOMAIN-CONTAINING PROTEIN"/>
    <property type="match status" value="1"/>
</dbReference>
<evidence type="ECO:0000259" key="5">
    <source>
        <dbReference type="PROSITE" id="PS50006"/>
    </source>
</evidence>
<dbReference type="Proteomes" id="UP001295684">
    <property type="component" value="Unassembled WGS sequence"/>
</dbReference>
<feature type="compositionally biased region" description="Polar residues" evidence="4">
    <location>
        <begin position="306"/>
        <end position="317"/>
    </location>
</feature>
<dbReference type="PROSITE" id="PS50006">
    <property type="entry name" value="FHA_DOMAIN"/>
    <property type="match status" value="1"/>
</dbReference>
<dbReference type="Gene3D" id="3.30.40.10">
    <property type="entry name" value="Zinc/RING finger domain, C3HC4 (zinc finger)"/>
    <property type="match status" value="1"/>
</dbReference>
<dbReference type="GO" id="GO:0008270">
    <property type="term" value="F:zinc ion binding"/>
    <property type="evidence" value="ECO:0007669"/>
    <property type="project" value="UniProtKB-KW"/>
</dbReference>
<dbReference type="EMBL" id="CAMPGE010025934">
    <property type="protein sequence ID" value="CAI2383643.1"/>
    <property type="molecule type" value="Genomic_DNA"/>
</dbReference>
<dbReference type="AlphaFoldDB" id="A0AAD1Y2R7"/>
<keyword evidence="2" id="KW-0863">Zinc-finger</keyword>
<evidence type="ECO:0000256" key="3">
    <source>
        <dbReference type="ARBA" id="ARBA00022833"/>
    </source>
</evidence>
<dbReference type="SMART" id="SM00744">
    <property type="entry name" value="RINGv"/>
    <property type="match status" value="1"/>
</dbReference>
<evidence type="ECO:0000256" key="1">
    <source>
        <dbReference type="ARBA" id="ARBA00022723"/>
    </source>
</evidence>
<dbReference type="SUPFAM" id="SSF49879">
    <property type="entry name" value="SMAD/FHA domain"/>
    <property type="match status" value="1"/>
</dbReference>
<feature type="region of interest" description="Disordered" evidence="4">
    <location>
        <begin position="1"/>
        <end position="27"/>
    </location>
</feature>
<evidence type="ECO:0000256" key="4">
    <source>
        <dbReference type="SAM" id="MobiDB-lite"/>
    </source>
</evidence>
<dbReference type="PANTHER" id="PTHR46210">
    <property type="entry name" value="FHA DOMAIN-CONTAINING PROTEIN"/>
    <property type="match status" value="1"/>
</dbReference>
<feature type="domain" description="RING-CH-type" evidence="6">
    <location>
        <begin position="361"/>
        <end position="445"/>
    </location>
</feature>
<keyword evidence="3" id="KW-0862">Zinc</keyword>
<gene>
    <name evidence="7" type="ORF">ECRASSUSDP1_LOCUS25148</name>
</gene>
<organism evidence="7 8">
    <name type="scientific">Euplotes crassus</name>
    <dbReference type="NCBI Taxonomy" id="5936"/>
    <lineage>
        <taxon>Eukaryota</taxon>
        <taxon>Sar</taxon>
        <taxon>Alveolata</taxon>
        <taxon>Ciliophora</taxon>
        <taxon>Intramacronucleata</taxon>
        <taxon>Spirotrichea</taxon>
        <taxon>Hypotrichia</taxon>
        <taxon>Euplotida</taxon>
        <taxon>Euplotidae</taxon>
        <taxon>Moneuplotes</taxon>
    </lineage>
</organism>
<name>A0AAD1Y2R7_EUPCR</name>
<reference evidence="7" key="1">
    <citation type="submission" date="2023-07" db="EMBL/GenBank/DDBJ databases">
        <authorList>
            <consortium name="AG Swart"/>
            <person name="Singh M."/>
            <person name="Singh A."/>
            <person name="Seah K."/>
            <person name="Emmerich C."/>
        </authorList>
    </citation>
    <scope>NUCLEOTIDE SEQUENCE</scope>
    <source>
        <strain evidence="7">DP1</strain>
    </source>
</reference>
<dbReference type="InterPro" id="IPR011016">
    <property type="entry name" value="Znf_RING-CH"/>
</dbReference>
<keyword evidence="8" id="KW-1185">Reference proteome</keyword>
<feature type="region of interest" description="Disordered" evidence="4">
    <location>
        <begin position="306"/>
        <end position="335"/>
    </location>
</feature>
<comment type="caution">
    <text evidence="7">The sequence shown here is derived from an EMBL/GenBank/DDBJ whole genome shotgun (WGS) entry which is preliminary data.</text>
</comment>
<dbReference type="InterPro" id="IPR013083">
    <property type="entry name" value="Znf_RING/FYVE/PHD"/>
</dbReference>
<evidence type="ECO:0000259" key="6">
    <source>
        <dbReference type="PROSITE" id="PS51292"/>
    </source>
</evidence>
<feature type="compositionally biased region" description="Polar residues" evidence="4">
    <location>
        <begin position="12"/>
        <end position="27"/>
    </location>
</feature>
<dbReference type="InterPro" id="IPR000253">
    <property type="entry name" value="FHA_dom"/>
</dbReference>
<evidence type="ECO:0000313" key="7">
    <source>
        <dbReference type="EMBL" id="CAI2383643.1"/>
    </source>
</evidence>
<evidence type="ECO:0000313" key="8">
    <source>
        <dbReference type="Proteomes" id="UP001295684"/>
    </source>
</evidence>
<keyword evidence="1" id="KW-0479">Metal-binding</keyword>
<feature type="compositionally biased region" description="Basic and acidic residues" evidence="4">
    <location>
        <begin position="1"/>
        <end position="11"/>
    </location>
</feature>
<feature type="domain" description="FHA" evidence="5">
    <location>
        <begin position="530"/>
        <end position="574"/>
    </location>
</feature>
<dbReference type="Gene3D" id="2.60.200.20">
    <property type="match status" value="1"/>
</dbReference>
<accession>A0AAD1Y2R7</accession>
<proteinExistence type="predicted"/>
<dbReference type="CDD" id="cd16495">
    <property type="entry name" value="RING_CH-C4HC3_MARCH"/>
    <property type="match status" value="1"/>
</dbReference>
<dbReference type="Pfam" id="PF00498">
    <property type="entry name" value="FHA"/>
    <property type="match status" value="1"/>
</dbReference>
<dbReference type="PROSITE" id="PS51292">
    <property type="entry name" value="ZF_RING_CH"/>
    <property type="match status" value="1"/>
</dbReference>
<evidence type="ECO:0000256" key="2">
    <source>
        <dbReference type="ARBA" id="ARBA00022771"/>
    </source>
</evidence>
<sequence>MQNFSRRDYRRTAQSSLQISRNHNLGTQAQNRLTTVGARKPQRGKSVMNHAIQGSFDERDLRDIQGKNYAKSSLMKTKSSKKRKKDYLALLKVIQKSSEADKYLESLDYVTVKSATWARDSFCLFDFESRHYIHSEFYFKNSGFLGITDSDHIQFMLSKSQEVNQNSVESMDPENRSLKALVSIIKFRDKYYCFSSDRSPDSKKKQLWRVATRSPSNSTAPSGILLKKGMQVRFGKIQYKIKYISTIPNKDIPKNKLKKSKTKIVPINDPDRENLHHGDEESKMMQESLANNSAMAITFDHELNTNRSSHQKTQPNLNRGFEEEHKSGNTPNDLYRLNEAKPKDLELSIDHTNIPPVEIDNFIPLKADCRICLQEGQIISQEDQDPLDESILVCTPCNCQGYIHVECLRQWLKVHRKVVYSSEVCTSYIWDNIRCEICRNPYPDYIYCSLKDPRKYKKVRLLDLEDIEMVDDNRIVNIEIEDLKNLAPLENNQPYDYLILEGYKSIKEDFDIKIRKYIHVIKFTKKLTYAKIGRGSEANMRIIHSTVSRVHGVISYRNSQMHIRDLGSKFGTLVLCNKPFELKPDIENYIQVGRTLMNITLIKHRWHCCASTRKGILRGFHYYQYLKMAKNVKEFPPQYLDVIDEDFNLLDALKAQEDTENNKTNDKRSETDKIELTKSQLLNNRDIMESVMSEVKLKKKLRPKIAEPVRSISRSYSQVSRMAANRSSSHSVSPGLATITESNIARLNSNMRRVNPIIYRNGSSIQSFSDEEADEESPVYTFQP</sequence>
<protein>
    <submittedName>
        <fullName evidence="7">Uncharacterized protein</fullName>
    </submittedName>
</protein>
<dbReference type="SMART" id="SM00240">
    <property type="entry name" value="FHA"/>
    <property type="match status" value="1"/>
</dbReference>
<dbReference type="CDD" id="cd00060">
    <property type="entry name" value="FHA"/>
    <property type="match status" value="1"/>
</dbReference>
<dbReference type="InterPro" id="IPR008984">
    <property type="entry name" value="SMAD_FHA_dom_sf"/>
</dbReference>